<dbReference type="Proteomes" id="UP000683925">
    <property type="component" value="Unassembled WGS sequence"/>
</dbReference>
<dbReference type="AlphaFoldDB" id="A0A8S1V467"/>
<dbReference type="EMBL" id="CAJJDP010000057">
    <property type="protein sequence ID" value="CAD8171644.1"/>
    <property type="molecule type" value="Genomic_DNA"/>
</dbReference>
<evidence type="ECO:0000313" key="1">
    <source>
        <dbReference type="EMBL" id="CAD8171644.1"/>
    </source>
</evidence>
<organism evidence="1 2">
    <name type="scientific">Paramecium octaurelia</name>
    <dbReference type="NCBI Taxonomy" id="43137"/>
    <lineage>
        <taxon>Eukaryota</taxon>
        <taxon>Sar</taxon>
        <taxon>Alveolata</taxon>
        <taxon>Ciliophora</taxon>
        <taxon>Intramacronucleata</taxon>
        <taxon>Oligohymenophorea</taxon>
        <taxon>Peniculida</taxon>
        <taxon>Parameciidae</taxon>
        <taxon>Paramecium</taxon>
    </lineage>
</organism>
<evidence type="ECO:0000313" key="2">
    <source>
        <dbReference type="Proteomes" id="UP000683925"/>
    </source>
</evidence>
<proteinExistence type="predicted"/>
<gene>
    <name evidence="1" type="ORF">POCTA_138.1.T0580237</name>
</gene>
<name>A0A8S1V467_PAROT</name>
<keyword evidence="2" id="KW-1185">Reference proteome</keyword>
<comment type="caution">
    <text evidence="1">The sequence shown here is derived from an EMBL/GenBank/DDBJ whole genome shotgun (WGS) entry which is preliminary data.</text>
</comment>
<sequence>MNLRQFILQGSDFIFAKINGSKNWERLQQFEESTRTLIESNANFNQFKHVMFSMIKIELGVNQNMNTKSNWDLQLNFYIRMPLENVQEEKDGNQICKEIKMISNINSFIFQYKNNKTDGRSQSETKFIFPDSLIRRRVQQLHRLF</sequence>
<protein>
    <submittedName>
        <fullName evidence="1">Uncharacterized protein</fullName>
    </submittedName>
</protein>
<accession>A0A8S1V467</accession>
<reference evidence="1" key="1">
    <citation type="submission" date="2021-01" db="EMBL/GenBank/DDBJ databases">
        <authorList>
            <consortium name="Genoscope - CEA"/>
            <person name="William W."/>
        </authorList>
    </citation>
    <scope>NUCLEOTIDE SEQUENCE</scope>
</reference>